<reference evidence="2 3" key="1">
    <citation type="submission" date="2015-01" db="EMBL/GenBank/DDBJ databases">
        <title>Evolution of Trichinella species and genotypes.</title>
        <authorList>
            <person name="Korhonen P.K."/>
            <person name="Edoardo P."/>
            <person name="Giuseppe L.R."/>
            <person name="Gasser R.B."/>
        </authorList>
    </citation>
    <scope>NUCLEOTIDE SEQUENCE [LARGE SCALE GENOMIC DNA]</scope>
    <source>
        <strain evidence="2">ISS141</strain>
    </source>
</reference>
<sequence length="40" mass="4180">MGGQLSFLSSKSTARTSADLGNSCTTLAESKAERTTVERS</sequence>
<gene>
    <name evidence="2" type="ORF">T4E_1182</name>
</gene>
<dbReference type="Proteomes" id="UP000054815">
    <property type="component" value="Unassembled WGS sequence"/>
</dbReference>
<evidence type="ECO:0000256" key="1">
    <source>
        <dbReference type="SAM" id="MobiDB-lite"/>
    </source>
</evidence>
<proteinExistence type="predicted"/>
<evidence type="ECO:0000313" key="3">
    <source>
        <dbReference type="Proteomes" id="UP000054815"/>
    </source>
</evidence>
<organism evidence="2 3">
    <name type="scientific">Trichinella pseudospiralis</name>
    <name type="common">Parasitic roundworm</name>
    <dbReference type="NCBI Taxonomy" id="6337"/>
    <lineage>
        <taxon>Eukaryota</taxon>
        <taxon>Metazoa</taxon>
        <taxon>Ecdysozoa</taxon>
        <taxon>Nematoda</taxon>
        <taxon>Enoplea</taxon>
        <taxon>Dorylaimia</taxon>
        <taxon>Trichinellida</taxon>
        <taxon>Trichinellidae</taxon>
        <taxon>Trichinella</taxon>
    </lineage>
</organism>
<feature type="region of interest" description="Disordered" evidence="1">
    <location>
        <begin position="1"/>
        <end position="23"/>
    </location>
</feature>
<dbReference type="AlphaFoldDB" id="A0A0V0YGZ9"/>
<name>A0A0V0YGZ9_TRIPS</name>
<evidence type="ECO:0000313" key="2">
    <source>
        <dbReference type="EMBL" id="KRX99371.1"/>
    </source>
</evidence>
<dbReference type="EMBL" id="JYDU01000015">
    <property type="protein sequence ID" value="KRX99371.1"/>
    <property type="molecule type" value="Genomic_DNA"/>
</dbReference>
<feature type="non-terminal residue" evidence="2">
    <location>
        <position position="40"/>
    </location>
</feature>
<protein>
    <submittedName>
        <fullName evidence="2">Uncharacterized protein</fullName>
    </submittedName>
</protein>
<accession>A0A0V0YGZ9</accession>
<comment type="caution">
    <text evidence="2">The sequence shown here is derived from an EMBL/GenBank/DDBJ whole genome shotgun (WGS) entry which is preliminary data.</text>
</comment>